<dbReference type="EMBL" id="AP024597">
    <property type="protein sequence ID" value="BCU69806.1"/>
    <property type="molecule type" value="Genomic_DNA"/>
</dbReference>
<name>A0A8D5U5E3_9CREN</name>
<dbReference type="GeneID" id="66162844"/>
<evidence type="ECO:0008006" key="3">
    <source>
        <dbReference type="Google" id="ProtNLM"/>
    </source>
</evidence>
<proteinExistence type="predicted"/>
<sequence>MILATLGSNKLVTTVDAIMTEIFTGVRPDKVLVLSEEPRIVELGEVFKAFGLDPQTEVKALGVGVKEWREKLKEIDIDVADITPGRKYMAVSVLNYSNAKEVRYAYLREEGEGYRVFGYVPLKEITVYNVRTGEVVPFEPPKTVNGLPKKAEIGVESLRALYNLYSQLGDVDYDEIGDEDKDRMCKFRAGFLKFKEEEEVRKLVSQGYFLLADTNVYITLGERLGRLCWNKELGFRLLASRSTYGELLNYTKTTQKGEDPKFFLGMSAYRHIHRQPPVGQVGGSDVKFIEEAKALKKEIPDPLAVITRDQGVKRSADSQGVKAVLLSETKKGEGDIGQLLFCESFYRDVEIRVNGELFAKVLKSKFPEERKVEVEVMKAEYNYPYVLSKLEEVLRGKDS</sequence>
<reference evidence="1 2" key="1">
    <citation type="submission" date="2021-04" db="EMBL/GenBank/DDBJ databases">
        <title>Complete genome sequence of Stygiolobus sp. KN-1.</title>
        <authorList>
            <person name="Nakamura K."/>
            <person name="Sakai H."/>
            <person name="Kurosawa N."/>
        </authorList>
    </citation>
    <scope>NUCLEOTIDE SEQUENCE [LARGE SCALE GENOMIC DNA]</scope>
    <source>
        <strain evidence="1 2">KN-1</strain>
    </source>
</reference>
<dbReference type="RefSeq" id="WP_221289838.1">
    <property type="nucleotide sequence ID" value="NZ_AP024597.1"/>
</dbReference>
<dbReference type="Proteomes" id="UP000825123">
    <property type="component" value="Chromosome"/>
</dbReference>
<organism evidence="1 2">
    <name type="scientific">Stygiolobus caldivivus</name>
    <dbReference type="NCBI Taxonomy" id="2824673"/>
    <lineage>
        <taxon>Archaea</taxon>
        <taxon>Thermoproteota</taxon>
        <taxon>Thermoprotei</taxon>
        <taxon>Sulfolobales</taxon>
        <taxon>Sulfolobaceae</taxon>
        <taxon>Stygiolobus</taxon>
    </lineage>
</organism>
<protein>
    <recommendedName>
        <fullName evidence="3">PIN domain-containing protein</fullName>
    </recommendedName>
</protein>
<accession>A0A8D5U5E3</accession>
<dbReference type="KEGG" id="csty:KN1_11030"/>
<keyword evidence="2" id="KW-1185">Reference proteome</keyword>
<gene>
    <name evidence="1" type="ORF">KN1_11030</name>
</gene>
<evidence type="ECO:0000313" key="1">
    <source>
        <dbReference type="EMBL" id="BCU69806.1"/>
    </source>
</evidence>
<dbReference type="AlphaFoldDB" id="A0A8D5U5E3"/>
<evidence type="ECO:0000313" key="2">
    <source>
        <dbReference type="Proteomes" id="UP000825123"/>
    </source>
</evidence>